<dbReference type="Pfam" id="PF05534">
    <property type="entry name" value="HicB"/>
    <property type="match status" value="1"/>
</dbReference>
<reference evidence="1" key="2">
    <citation type="journal article" date="2014" name="Int. J. Syst. Evol. Microbiol.">
        <title>Complete genome sequence of Corynebacterium casei LMG S-19264T (=DSM 44701T), isolated from a smear-ripened cheese.</title>
        <authorList>
            <consortium name="US DOE Joint Genome Institute (JGI-PGF)"/>
            <person name="Walter F."/>
            <person name="Albersmeier A."/>
            <person name="Kalinowski J."/>
            <person name="Ruckert C."/>
        </authorList>
    </citation>
    <scope>NUCLEOTIDE SEQUENCE</scope>
    <source>
        <strain evidence="1">CGMCC 1.8885</strain>
    </source>
</reference>
<dbReference type="GO" id="GO:0006355">
    <property type="term" value="P:regulation of DNA-templated transcription"/>
    <property type="evidence" value="ECO:0007669"/>
    <property type="project" value="InterPro"/>
</dbReference>
<dbReference type="SUPFAM" id="SSF47598">
    <property type="entry name" value="Ribbon-helix-helix"/>
    <property type="match status" value="1"/>
</dbReference>
<dbReference type="EMBL" id="BMLZ01000001">
    <property type="protein sequence ID" value="GGP28382.1"/>
    <property type="molecule type" value="Genomic_DNA"/>
</dbReference>
<organism evidence="1 4">
    <name type="scientific">Deinococcus wulumuqiensis</name>
    <dbReference type="NCBI Taxonomy" id="980427"/>
    <lineage>
        <taxon>Bacteria</taxon>
        <taxon>Thermotogati</taxon>
        <taxon>Deinococcota</taxon>
        <taxon>Deinococci</taxon>
        <taxon>Deinococcales</taxon>
        <taxon>Deinococcaceae</taxon>
        <taxon>Deinococcus</taxon>
    </lineage>
</organism>
<reference evidence="2" key="1">
    <citation type="journal article" date="2014" name="Int. J. Syst. Evol. Microbiol.">
        <title>Complete genome of a new Firmicutes species belonging to the dominant human colonic microbiota ('Ruminococcus bicirculans') reveals two chromosomes and a selective capacity to utilize plant glucans.</title>
        <authorList>
            <consortium name="NISC Comparative Sequencing Program"/>
            <person name="Wegmann U."/>
            <person name="Louis P."/>
            <person name="Goesmann A."/>
            <person name="Henrissat B."/>
            <person name="Duncan S.H."/>
            <person name="Flint H.J."/>
        </authorList>
    </citation>
    <scope>NUCLEOTIDE SEQUENCE</scope>
    <source>
        <strain evidence="2">CGMCC 1.8884</strain>
    </source>
</reference>
<dbReference type="InterPro" id="IPR008651">
    <property type="entry name" value="Uncharacterised_HicB"/>
</dbReference>
<gene>
    <name evidence="2" type="ORF">GCM10008021_00330</name>
    <name evidence="1" type="ORF">GCM10010914_02260</name>
</gene>
<proteinExistence type="predicted"/>
<name>A0AAV4K022_9DEIO</name>
<evidence type="ECO:0000313" key="1">
    <source>
        <dbReference type="EMBL" id="GGI71750.1"/>
    </source>
</evidence>
<sequence length="93" mass="10590">MPHPVQATTLRIDKALYQRAKAAAAAQGVTLTRFIEQSLQEKLEQKPAPRREIKLHTFDSGRPFNYSPEELKQMAVDTDYGLELLDSNYGQEK</sequence>
<dbReference type="AlphaFoldDB" id="A0AAV4K022"/>
<dbReference type="Proteomes" id="UP000652720">
    <property type="component" value="Unassembled WGS sequence"/>
</dbReference>
<accession>A0AAV4K022</accession>
<comment type="caution">
    <text evidence="1">The sequence shown here is derived from an EMBL/GenBank/DDBJ whole genome shotgun (WGS) entry which is preliminary data.</text>
</comment>
<dbReference type="GeneID" id="59164118"/>
<evidence type="ECO:0008006" key="5">
    <source>
        <dbReference type="Google" id="ProtNLM"/>
    </source>
</evidence>
<dbReference type="EMBL" id="BMMA01000001">
    <property type="protein sequence ID" value="GGI71750.1"/>
    <property type="molecule type" value="Genomic_DNA"/>
</dbReference>
<dbReference type="RefSeq" id="WP_017869352.1">
    <property type="nucleotide sequence ID" value="NZ_BMLZ01000001.1"/>
</dbReference>
<evidence type="ECO:0000313" key="3">
    <source>
        <dbReference type="Proteomes" id="UP000630135"/>
    </source>
</evidence>
<reference evidence="3" key="3">
    <citation type="journal article" date="2019" name="Int. J. Syst. Evol. Microbiol.">
        <title>The Global Catalogue of Microorganisms (GCM) 10K type strain sequencing project: providing services to taxonomists for standard genome sequencing and annotation.</title>
        <authorList>
            <consortium name="The Broad Institute Genomics Platform"/>
            <consortium name="The Broad Institute Genome Sequencing Center for Infectious Disease"/>
            <person name="Wu L."/>
            <person name="Ma J."/>
        </authorList>
    </citation>
    <scope>NUCLEOTIDE SEQUENCE [LARGE SCALE GENOMIC DNA]</scope>
    <source>
        <strain evidence="3">CGMCC 1.8884</strain>
    </source>
</reference>
<protein>
    <recommendedName>
        <fullName evidence="5">Antitoxin</fullName>
    </recommendedName>
</protein>
<keyword evidence="3" id="KW-1185">Reference proteome</keyword>
<dbReference type="InterPro" id="IPR010985">
    <property type="entry name" value="Ribbon_hlx_hlx"/>
</dbReference>
<dbReference type="Proteomes" id="UP000630135">
    <property type="component" value="Unassembled WGS sequence"/>
</dbReference>
<evidence type="ECO:0000313" key="2">
    <source>
        <dbReference type="EMBL" id="GGP28382.1"/>
    </source>
</evidence>
<reference evidence="1" key="4">
    <citation type="submission" date="2023-08" db="EMBL/GenBank/DDBJ databases">
        <authorList>
            <person name="Sun Q."/>
            <person name="Zhou Y."/>
        </authorList>
    </citation>
    <scope>NUCLEOTIDE SEQUENCE</scope>
    <source>
        <strain evidence="2">CGMCC 1.8884</strain>
        <strain evidence="1">CGMCC 1.8885</strain>
    </source>
</reference>
<evidence type="ECO:0000313" key="4">
    <source>
        <dbReference type="Proteomes" id="UP000652720"/>
    </source>
</evidence>